<dbReference type="Gene3D" id="3.40.50.10860">
    <property type="entry name" value="Leucine Dehydrogenase, chain A, domain 1"/>
    <property type="match status" value="1"/>
</dbReference>
<dbReference type="InterPro" id="IPR006151">
    <property type="entry name" value="Shikm_DH/Glu-tRNA_Rdtase"/>
</dbReference>
<comment type="caution">
    <text evidence="2">The sequence shown here is derived from an EMBL/GenBank/DDBJ whole genome shotgun (WGS) entry which is preliminary data.</text>
</comment>
<protein>
    <submittedName>
        <fullName evidence="2">Shikimate dehydrogenase (NADP(+))</fullName>
        <ecNumber evidence="2">1.1.1.25</ecNumber>
    </submittedName>
</protein>
<dbReference type="PANTHER" id="PTHR21089">
    <property type="entry name" value="SHIKIMATE DEHYDROGENASE"/>
    <property type="match status" value="1"/>
</dbReference>
<dbReference type="InterPro" id="IPR046346">
    <property type="entry name" value="Aminoacid_DH-like_N_sf"/>
</dbReference>
<dbReference type="PANTHER" id="PTHR21089:SF1">
    <property type="entry name" value="BIFUNCTIONAL 3-DEHYDROQUINATE DEHYDRATASE_SHIKIMATE DEHYDROGENASE, CHLOROPLASTIC"/>
    <property type="match status" value="1"/>
</dbReference>
<dbReference type="GO" id="GO:0009423">
    <property type="term" value="P:chorismate biosynthetic process"/>
    <property type="evidence" value="ECO:0007669"/>
    <property type="project" value="UniProtKB-UniPathway"/>
</dbReference>
<accession>A0A645GIU0</accession>
<dbReference type="EMBL" id="VSSQ01075004">
    <property type="protein sequence ID" value="MPN25729.1"/>
    <property type="molecule type" value="Genomic_DNA"/>
</dbReference>
<gene>
    <name evidence="2" type="primary">aroE_48</name>
    <name evidence="2" type="ORF">SDC9_173144</name>
</gene>
<dbReference type="GO" id="GO:0019632">
    <property type="term" value="P:shikimate metabolic process"/>
    <property type="evidence" value="ECO:0007669"/>
    <property type="project" value="TreeGrafter"/>
</dbReference>
<proteinExistence type="predicted"/>
<evidence type="ECO:0000259" key="1">
    <source>
        <dbReference type="Pfam" id="PF01488"/>
    </source>
</evidence>
<dbReference type="InterPro" id="IPR022893">
    <property type="entry name" value="Shikimate_DH_fam"/>
</dbReference>
<dbReference type="SUPFAM" id="SSF53223">
    <property type="entry name" value="Aminoacid dehydrogenase-like, N-terminal domain"/>
    <property type="match status" value="1"/>
</dbReference>
<evidence type="ECO:0000313" key="2">
    <source>
        <dbReference type="EMBL" id="MPN25729.1"/>
    </source>
</evidence>
<dbReference type="Gene3D" id="3.40.50.720">
    <property type="entry name" value="NAD(P)-binding Rossmann-like Domain"/>
    <property type="match status" value="1"/>
</dbReference>
<reference evidence="2" key="1">
    <citation type="submission" date="2019-08" db="EMBL/GenBank/DDBJ databases">
        <authorList>
            <person name="Kucharzyk K."/>
            <person name="Murdoch R.W."/>
            <person name="Higgins S."/>
            <person name="Loffler F."/>
        </authorList>
    </citation>
    <scope>NUCLEOTIDE SEQUENCE</scope>
</reference>
<keyword evidence="2" id="KW-0560">Oxidoreductase</keyword>
<name>A0A645GIU0_9ZZZZ</name>
<dbReference type="SUPFAM" id="SSF51735">
    <property type="entry name" value="NAD(P)-binding Rossmann-fold domains"/>
    <property type="match status" value="1"/>
</dbReference>
<dbReference type="EC" id="1.1.1.25" evidence="2"/>
<sequence length="220" mass="23000">MPHKTELVALVDTLSEDAALYGAVNTVAIRGGGAHGYNTDGIGFLQSIIENGINPVNRRAAVLGAGGAARAVTLKLAQSGCDRIFVCNRTAEKALALAGEFPGVIEARDFSQKTLAETAAECDMLVNCTPAGMDGVGSSFESLGFLNGLGEGIPVVDIVYNPAKTELLAAAEKAGHPVMNGLSMLMWQALFSLERFAETKIDPDFVMPLMRAALKGKGIC</sequence>
<dbReference type="Pfam" id="PF01488">
    <property type="entry name" value="Shikimate_DH"/>
    <property type="match status" value="1"/>
</dbReference>
<dbReference type="UniPathway" id="UPA00053">
    <property type="reaction ID" value="UER00087"/>
</dbReference>
<feature type="domain" description="Quinate/shikimate 5-dehydrogenase/glutamyl-tRNA reductase" evidence="1">
    <location>
        <begin position="57"/>
        <end position="131"/>
    </location>
</feature>
<dbReference type="AlphaFoldDB" id="A0A645GIU0"/>
<dbReference type="InterPro" id="IPR036291">
    <property type="entry name" value="NAD(P)-bd_dom_sf"/>
</dbReference>
<dbReference type="GO" id="GO:0004764">
    <property type="term" value="F:shikimate 3-dehydrogenase (NADP+) activity"/>
    <property type="evidence" value="ECO:0007669"/>
    <property type="project" value="UniProtKB-EC"/>
</dbReference>
<dbReference type="CDD" id="cd01065">
    <property type="entry name" value="NAD_bind_Shikimate_DH"/>
    <property type="match status" value="1"/>
</dbReference>
<organism evidence="2">
    <name type="scientific">bioreactor metagenome</name>
    <dbReference type="NCBI Taxonomy" id="1076179"/>
    <lineage>
        <taxon>unclassified sequences</taxon>
        <taxon>metagenomes</taxon>
        <taxon>ecological metagenomes</taxon>
    </lineage>
</organism>